<feature type="signal peptide" evidence="1">
    <location>
        <begin position="1"/>
        <end position="27"/>
    </location>
</feature>
<gene>
    <name evidence="2" type="ORF">STAFG_6436</name>
</gene>
<dbReference type="RefSeq" id="WP_020275291.1">
    <property type="nucleotide sequence ID" value="NZ_KE354327.1"/>
</dbReference>
<organism evidence="2 3">
    <name type="scientific">Streptomyces afghaniensis 772</name>
    <dbReference type="NCBI Taxonomy" id="1283301"/>
    <lineage>
        <taxon>Bacteria</taxon>
        <taxon>Bacillati</taxon>
        <taxon>Actinomycetota</taxon>
        <taxon>Actinomycetes</taxon>
        <taxon>Kitasatosporales</taxon>
        <taxon>Streptomycetaceae</taxon>
        <taxon>Streptomyces</taxon>
    </lineage>
</organism>
<dbReference type="HOGENOM" id="CLU_142294_0_0_11"/>
<evidence type="ECO:0000313" key="3">
    <source>
        <dbReference type="Proteomes" id="UP000015001"/>
    </source>
</evidence>
<feature type="chain" id="PRO_5004531252" evidence="1">
    <location>
        <begin position="28"/>
        <end position="149"/>
    </location>
</feature>
<protein>
    <submittedName>
        <fullName evidence="2">Uncharacterized protein</fullName>
    </submittedName>
</protein>
<proteinExistence type="predicted"/>
<dbReference type="AlphaFoldDB" id="S4MSC0"/>
<dbReference type="PROSITE" id="PS51257">
    <property type="entry name" value="PROKAR_LIPOPROTEIN"/>
    <property type="match status" value="1"/>
</dbReference>
<name>S4MSC0_9ACTN</name>
<keyword evidence="1" id="KW-0732">Signal</keyword>
<sequence length="149" mass="15344">MRKTLTTAATLALAVSGVLIPATSAQASTACDSFWSGAVPGYVHAFHNADCGHYFGRADSHDADWGDNAGAFRGGDDDAATSVLSKASAGLAAKLHERPGYGGGHLCLEPSEAYVHDLAGKTFSNGTDANDNISSHRWVPSSACGTFLD</sequence>
<keyword evidence="3" id="KW-1185">Reference proteome</keyword>
<dbReference type="Proteomes" id="UP000015001">
    <property type="component" value="Unassembled WGS sequence"/>
</dbReference>
<evidence type="ECO:0000313" key="2">
    <source>
        <dbReference type="EMBL" id="EPJ36512.1"/>
    </source>
</evidence>
<accession>S4MSC0</accession>
<comment type="caution">
    <text evidence="2">The sequence shown here is derived from an EMBL/GenBank/DDBJ whole genome shotgun (WGS) entry which is preliminary data.</text>
</comment>
<dbReference type="PATRIC" id="fig|1283301.3.peg.6390"/>
<reference evidence="2 3" key="1">
    <citation type="submission" date="2013-02" db="EMBL/GenBank/DDBJ databases">
        <title>Draft Genome Sequence of Streptomyces afghaniensis, Which Produces Compounds of the Julimycin B-Complex.</title>
        <authorList>
            <person name="Gruening B.A."/>
            <person name="Praeg A."/>
            <person name="Erxleben A."/>
            <person name="Guenther S."/>
            <person name="Fiedler H.-P."/>
            <person name="Goodfellow M."/>
            <person name="Mueller M."/>
        </authorList>
    </citation>
    <scope>NUCLEOTIDE SEQUENCE [LARGE SCALE GENOMIC DNA]</scope>
    <source>
        <strain evidence="2 3">772</strain>
    </source>
</reference>
<dbReference type="EMBL" id="AOPY01001561">
    <property type="protein sequence ID" value="EPJ36512.1"/>
    <property type="molecule type" value="Genomic_DNA"/>
</dbReference>
<dbReference type="OrthoDB" id="4331642at2"/>
<evidence type="ECO:0000256" key="1">
    <source>
        <dbReference type="SAM" id="SignalP"/>
    </source>
</evidence>